<evidence type="ECO:0000256" key="6">
    <source>
        <dbReference type="ARBA" id="ARBA00035673"/>
    </source>
</evidence>
<feature type="transmembrane region" description="Helical" evidence="9">
    <location>
        <begin position="64"/>
        <end position="80"/>
    </location>
</feature>
<evidence type="ECO:0000256" key="4">
    <source>
        <dbReference type="ARBA" id="ARBA00022989"/>
    </source>
</evidence>
<comment type="subcellular location">
    <subcellularLocation>
        <location evidence="1">Membrane</location>
        <topology evidence="1">Multi-pass membrane protein</topology>
    </subcellularLocation>
</comment>
<evidence type="ECO:0000256" key="1">
    <source>
        <dbReference type="ARBA" id="ARBA00004141"/>
    </source>
</evidence>
<dbReference type="Proteomes" id="UP001328107">
    <property type="component" value="Unassembled WGS sequence"/>
</dbReference>
<keyword evidence="4 9" id="KW-1133">Transmembrane helix</keyword>
<dbReference type="InterPro" id="IPR012506">
    <property type="entry name" value="TMEM86B-like"/>
</dbReference>
<name>A0AAN4Z1R4_9BILA</name>
<proteinExistence type="inferred from homology"/>
<evidence type="ECO:0000313" key="11">
    <source>
        <dbReference type="Proteomes" id="UP001328107"/>
    </source>
</evidence>
<evidence type="ECO:0000256" key="2">
    <source>
        <dbReference type="ARBA" id="ARBA00007375"/>
    </source>
</evidence>
<evidence type="ECO:0000256" key="5">
    <source>
        <dbReference type="ARBA" id="ARBA00023136"/>
    </source>
</evidence>
<feature type="transmembrane region" description="Helical" evidence="9">
    <location>
        <begin position="86"/>
        <end position="105"/>
    </location>
</feature>
<dbReference type="PANTHER" id="PTHR31885">
    <property type="entry name" value="GH04784P"/>
    <property type="match status" value="1"/>
</dbReference>
<comment type="similarity">
    <text evidence="2">Belongs to the TMEM86 family.</text>
</comment>
<keyword evidence="5 9" id="KW-0472">Membrane</keyword>
<keyword evidence="11" id="KW-1185">Reference proteome</keyword>
<dbReference type="EMBL" id="BTRK01000001">
    <property type="protein sequence ID" value="GMR32932.1"/>
    <property type="molecule type" value="Genomic_DNA"/>
</dbReference>
<sequence length="235" mass="25818">QKMPALLKAGVLFLLAIAHFFYQSGGLSRSYGDVYAFWKSTPLLVLISFVALHGGGIPLKERALLFFALLAGCTGDYVMGLAKEGIVPGAIAFGIGHIFYLITFARNTLSIHWPVTFALLLWNSVIVYFCILPFLKVSVVAVIVMTTYAFLLATTVVFAASQYFYGSSDQSPFSSGLGWRVLGFALFYLSDSIIIVDVTVTVPFAPHLVFVTYFAAQYFLVRGAISCEKNKYHSK</sequence>
<protein>
    <recommendedName>
        <fullName evidence="6">lysoplasmalogenase</fullName>
        <ecNumber evidence="6">3.3.2.2</ecNumber>
    </recommendedName>
</protein>
<feature type="transmembrane region" description="Helical" evidence="9">
    <location>
        <begin position="204"/>
        <end position="225"/>
    </location>
</feature>
<dbReference type="EC" id="3.3.2.2" evidence="6"/>
<feature type="non-terminal residue" evidence="10">
    <location>
        <position position="1"/>
    </location>
</feature>
<comment type="catalytic activity">
    <reaction evidence="7">
        <text>a 1-O-(1Z-alkenyl)-sn-glycero-3-phosphoethanolamine + H2O = a 2,3-saturated aldehyde + sn-glycero-3-phosphoethanolamine</text>
        <dbReference type="Rhea" id="RHEA:16905"/>
        <dbReference type="ChEBI" id="CHEBI:15377"/>
        <dbReference type="ChEBI" id="CHEBI:73359"/>
        <dbReference type="ChEBI" id="CHEBI:77288"/>
        <dbReference type="ChEBI" id="CHEBI:143890"/>
        <dbReference type="EC" id="3.3.2.2"/>
    </reaction>
</comment>
<feature type="transmembrane region" description="Helical" evidence="9">
    <location>
        <begin position="177"/>
        <end position="198"/>
    </location>
</feature>
<dbReference type="PANTHER" id="PTHR31885:SF6">
    <property type="entry name" value="GH04784P"/>
    <property type="match status" value="1"/>
</dbReference>
<dbReference type="GO" id="GO:0047408">
    <property type="term" value="F:alkenylglycerophosphocholine hydrolase activity"/>
    <property type="evidence" value="ECO:0007669"/>
    <property type="project" value="UniProtKB-EC"/>
</dbReference>
<evidence type="ECO:0000256" key="3">
    <source>
        <dbReference type="ARBA" id="ARBA00022692"/>
    </source>
</evidence>
<feature type="transmembrane region" description="Helical" evidence="9">
    <location>
        <begin position="5"/>
        <end position="22"/>
    </location>
</feature>
<evidence type="ECO:0000313" key="10">
    <source>
        <dbReference type="EMBL" id="GMR32932.1"/>
    </source>
</evidence>
<comment type="caution">
    <text evidence="10">The sequence shown here is derived from an EMBL/GenBank/DDBJ whole genome shotgun (WGS) entry which is preliminary data.</text>
</comment>
<evidence type="ECO:0000256" key="7">
    <source>
        <dbReference type="ARBA" id="ARBA00049458"/>
    </source>
</evidence>
<feature type="transmembrane region" description="Helical" evidence="9">
    <location>
        <begin position="141"/>
        <end position="165"/>
    </location>
</feature>
<keyword evidence="3 9" id="KW-0812">Transmembrane</keyword>
<dbReference type="AlphaFoldDB" id="A0AAN4Z1R4"/>
<organism evidence="10 11">
    <name type="scientific">Pristionchus mayeri</name>
    <dbReference type="NCBI Taxonomy" id="1317129"/>
    <lineage>
        <taxon>Eukaryota</taxon>
        <taxon>Metazoa</taxon>
        <taxon>Ecdysozoa</taxon>
        <taxon>Nematoda</taxon>
        <taxon>Chromadorea</taxon>
        <taxon>Rhabditida</taxon>
        <taxon>Rhabditina</taxon>
        <taxon>Diplogasteromorpha</taxon>
        <taxon>Diplogasteroidea</taxon>
        <taxon>Neodiplogasteridae</taxon>
        <taxon>Pristionchus</taxon>
    </lineage>
</organism>
<evidence type="ECO:0000256" key="8">
    <source>
        <dbReference type="ARBA" id="ARBA00049560"/>
    </source>
</evidence>
<dbReference type="GO" id="GO:0016020">
    <property type="term" value="C:membrane"/>
    <property type="evidence" value="ECO:0007669"/>
    <property type="project" value="UniProtKB-SubCell"/>
</dbReference>
<gene>
    <name evidence="10" type="ORF">PMAYCL1PPCAC_03127</name>
</gene>
<dbReference type="Pfam" id="PF07947">
    <property type="entry name" value="YhhN"/>
    <property type="match status" value="1"/>
</dbReference>
<feature type="transmembrane region" description="Helical" evidence="9">
    <location>
        <begin position="34"/>
        <end position="52"/>
    </location>
</feature>
<accession>A0AAN4Z1R4</accession>
<feature type="transmembrane region" description="Helical" evidence="9">
    <location>
        <begin position="117"/>
        <end position="135"/>
    </location>
</feature>
<feature type="non-terminal residue" evidence="10">
    <location>
        <position position="235"/>
    </location>
</feature>
<comment type="catalytic activity">
    <reaction evidence="8">
        <text>a 1-O-(1Z-alkenyl)-sn-glycero-3-phosphocholine + H2O = a 2,3-saturated aldehyde + sn-glycerol 3-phosphocholine</text>
        <dbReference type="Rhea" id="RHEA:22544"/>
        <dbReference type="ChEBI" id="CHEBI:15377"/>
        <dbReference type="ChEBI" id="CHEBI:16870"/>
        <dbReference type="ChEBI" id="CHEBI:73359"/>
        <dbReference type="ChEBI" id="CHEBI:77287"/>
        <dbReference type="EC" id="3.3.2.2"/>
    </reaction>
</comment>
<reference evidence="11" key="1">
    <citation type="submission" date="2022-10" db="EMBL/GenBank/DDBJ databases">
        <title>Genome assembly of Pristionchus species.</title>
        <authorList>
            <person name="Yoshida K."/>
            <person name="Sommer R.J."/>
        </authorList>
    </citation>
    <scope>NUCLEOTIDE SEQUENCE [LARGE SCALE GENOMIC DNA]</scope>
    <source>
        <strain evidence="11">RS5460</strain>
    </source>
</reference>
<evidence type="ECO:0000256" key="9">
    <source>
        <dbReference type="SAM" id="Phobius"/>
    </source>
</evidence>